<dbReference type="Gene3D" id="1.20.120.160">
    <property type="entry name" value="HPT domain"/>
    <property type="match status" value="1"/>
</dbReference>
<reference evidence="4 5" key="1">
    <citation type="submission" date="2016-10" db="EMBL/GenBank/DDBJ databases">
        <authorList>
            <person name="de Groot N.N."/>
        </authorList>
    </citation>
    <scope>NUCLEOTIDE SEQUENCE [LARGE SCALE GENOMIC DNA]</scope>
    <source>
        <strain evidence="4 5">DSM 22007</strain>
    </source>
</reference>
<feature type="modified residue" description="Phosphohistidine" evidence="2">
    <location>
        <position position="66"/>
    </location>
</feature>
<protein>
    <submittedName>
        <fullName evidence="4">Hpt domain-containing protein</fullName>
    </submittedName>
</protein>
<feature type="domain" description="HPt" evidence="3">
    <location>
        <begin position="19"/>
        <end position="126"/>
    </location>
</feature>
<keyword evidence="5" id="KW-1185">Reference proteome</keyword>
<evidence type="ECO:0000313" key="4">
    <source>
        <dbReference type="EMBL" id="SEQ69885.1"/>
    </source>
</evidence>
<name>A0A1H9I646_9RHOB</name>
<evidence type="ECO:0000313" key="5">
    <source>
        <dbReference type="Proteomes" id="UP000198634"/>
    </source>
</evidence>
<dbReference type="PROSITE" id="PS50894">
    <property type="entry name" value="HPT"/>
    <property type="match status" value="1"/>
</dbReference>
<evidence type="ECO:0000259" key="3">
    <source>
        <dbReference type="PROSITE" id="PS50894"/>
    </source>
</evidence>
<dbReference type="SUPFAM" id="SSF47226">
    <property type="entry name" value="Histidine-containing phosphotransfer domain, HPT domain"/>
    <property type="match status" value="1"/>
</dbReference>
<gene>
    <name evidence="4" type="ORF">SAMN04488092_11155</name>
</gene>
<keyword evidence="2" id="KW-0597">Phosphoprotein</keyword>
<dbReference type="STRING" id="657014.SAMN04488092_11155"/>
<dbReference type="InterPro" id="IPR036641">
    <property type="entry name" value="HPT_dom_sf"/>
</dbReference>
<evidence type="ECO:0000256" key="1">
    <source>
        <dbReference type="ARBA" id="ARBA00023012"/>
    </source>
</evidence>
<keyword evidence="1" id="KW-0902">Two-component regulatory system</keyword>
<dbReference type="AlphaFoldDB" id="A0A1H9I646"/>
<proteinExistence type="predicted"/>
<dbReference type="Proteomes" id="UP000198634">
    <property type="component" value="Unassembled WGS sequence"/>
</dbReference>
<dbReference type="GO" id="GO:0000160">
    <property type="term" value="P:phosphorelay signal transduction system"/>
    <property type="evidence" value="ECO:0007669"/>
    <property type="project" value="UniProtKB-KW"/>
</dbReference>
<dbReference type="Pfam" id="PF01627">
    <property type="entry name" value="Hpt"/>
    <property type="match status" value="1"/>
</dbReference>
<evidence type="ECO:0000256" key="2">
    <source>
        <dbReference type="PROSITE-ProRule" id="PRU00110"/>
    </source>
</evidence>
<dbReference type="EMBL" id="FOEP01000011">
    <property type="protein sequence ID" value="SEQ69885.1"/>
    <property type="molecule type" value="Genomic_DNA"/>
</dbReference>
<dbReference type="InterPro" id="IPR008207">
    <property type="entry name" value="Sig_transdc_His_kin_Hpt_dom"/>
</dbReference>
<sequence>MIKPEAKQGNSADTHRALFEAKLAEMRPRFAQTVAERLTELTQLRDGPSMQTDPYRALDKIRQSAHKTAGMATPMGFAELGRLCIASETSVTDLLTVGLPTQESFAATLAAIDDMLNEMARISAKT</sequence>
<accession>A0A1H9I646</accession>
<organism evidence="4 5">
    <name type="scientific">Thalassovita taeanensis</name>
    <dbReference type="NCBI Taxonomy" id="657014"/>
    <lineage>
        <taxon>Bacteria</taxon>
        <taxon>Pseudomonadati</taxon>
        <taxon>Pseudomonadota</taxon>
        <taxon>Alphaproteobacteria</taxon>
        <taxon>Rhodobacterales</taxon>
        <taxon>Roseobacteraceae</taxon>
        <taxon>Thalassovita</taxon>
    </lineage>
</organism>
<dbReference type="GO" id="GO:0004672">
    <property type="term" value="F:protein kinase activity"/>
    <property type="evidence" value="ECO:0007669"/>
    <property type="project" value="UniProtKB-ARBA"/>
</dbReference>
<dbReference type="RefSeq" id="WP_090270486.1">
    <property type="nucleotide sequence ID" value="NZ_FOEP01000011.1"/>
</dbReference>
<dbReference type="OrthoDB" id="7871750at2"/>